<keyword evidence="2 4" id="KW-0812">Transmembrane</keyword>
<dbReference type="PANTHER" id="PTHR11860:SF87">
    <property type="entry name" value="CMRF35-LIKE MOLECULE 8"/>
    <property type="match status" value="1"/>
</dbReference>
<dbReference type="AlphaFoldDB" id="A0A8C1L4T3"/>
<dbReference type="Pfam" id="PF07686">
    <property type="entry name" value="V-set"/>
    <property type="match status" value="2"/>
</dbReference>
<reference evidence="7" key="1">
    <citation type="submission" date="2025-08" db="UniProtKB">
        <authorList>
            <consortium name="Ensembl"/>
        </authorList>
    </citation>
    <scope>IDENTIFICATION</scope>
</reference>
<feature type="signal peptide" evidence="5">
    <location>
        <begin position="1"/>
        <end position="17"/>
    </location>
</feature>
<feature type="domain" description="Ig-like" evidence="6">
    <location>
        <begin position="128"/>
        <end position="233"/>
    </location>
</feature>
<evidence type="ECO:0000256" key="4">
    <source>
        <dbReference type="SAM" id="Phobius"/>
    </source>
</evidence>
<protein>
    <submittedName>
        <fullName evidence="7">Polymeric immunoglobulin receptor</fullName>
    </submittedName>
</protein>
<dbReference type="InterPro" id="IPR007110">
    <property type="entry name" value="Ig-like_dom"/>
</dbReference>
<feature type="transmembrane region" description="Helical" evidence="4">
    <location>
        <begin position="264"/>
        <end position="285"/>
    </location>
</feature>
<dbReference type="PANTHER" id="PTHR11860">
    <property type="entry name" value="POLYMERIC-IMMUNOGLOBULIN RECEPTOR"/>
    <property type="match status" value="1"/>
</dbReference>
<keyword evidence="5" id="KW-0732">Signal</keyword>
<dbReference type="InterPro" id="IPR013106">
    <property type="entry name" value="Ig_V-set"/>
</dbReference>
<comment type="subcellular location">
    <subcellularLocation>
        <location evidence="1">Membrane</location>
    </subcellularLocation>
</comment>
<dbReference type="GO" id="GO:0004888">
    <property type="term" value="F:transmembrane signaling receptor activity"/>
    <property type="evidence" value="ECO:0007669"/>
    <property type="project" value="TreeGrafter"/>
</dbReference>
<dbReference type="InterPro" id="IPR003599">
    <property type="entry name" value="Ig_sub"/>
</dbReference>
<proteinExistence type="predicted"/>
<reference evidence="7" key="2">
    <citation type="submission" date="2025-09" db="UniProtKB">
        <authorList>
            <consortium name="Ensembl"/>
        </authorList>
    </citation>
    <scope>IDENTIFICATION</scope>
</reference>
<evidence type="ECO:0000313" key="8">
    <source>
        <dbReference type="Proteomes" id="UP000694427"/>
    </source>
</evidence>
<accession>A0A8C1L4T3</accession>
<dbReference type="InterPro" id="IPR036179">
    <property type="entry name" value="Ig-like_dom_sf"/>
</dbReference>
<dbReference type="PROSITE" id="PS50835">
    <property type="entry name" value="IG_LIKE"/>
    <property type="match status" value="2"/>
</dbReference>
<evidence type="ECO:0000256" key="1">
    <source>
        <dbReference type="ARBA" id="ARBA00004370"/>
    </source>
</evidence>
<dbReference type="InterPro" id="IPR013783">
    <property type="entry name" value="Ig-like_fold"/>
</dbReference>
<evidence type="ECO:0000313" key="7">
    <source>
        <dbReference type="Ensembl" id="ENSCCRP00010056656.1"/>
    </source>
</evidence>
<evidence type="ECO:0000256" key="2">
    <source>
        <dbReference type="ARBA" id="ARBA00022692"/>
    </source>
</evidence>
<dbReference type="InterPro" id="IPR050671">
    <property type="entry name" value="CD300_family_receptors"/>
</dbReference>
<evidence type="ECO:0000259" key="6">
    <source>
        <dbReference type="PROSITE" id="PS50835"/>
    </source>
</evidence>
<keyword evidence="4" id="KW-1133">Transmembrane helix</keyword>
<dbReference type="SUPFAM" id="SSF48726">
    <property type="entry name" value="Immunoglobulin"/>
    <property type="match status" value="2"/>
</dbReference>
<dbReference type="Ensembl" id="ENSCCRT00010062096.1">
    <property type="protein sequence ID" value="ENSCCRP00010056656.1"/>
    <property type="gene ID" value="ENSCCRG00010024012.1"/>
</dbReference>
<feature type="domain" description="Ig-like" evidence="6">
    <location>
        <begin position="13"/>
        <end position="123"/>
    </location>
</feature>
<keyword evidence="3 4" id="KW-0472">Membrane</keyword>
<dbReference type="Gene3D" id="2.60.40.10">
    <property type="entry name" value="Immunoglobulins"/>
    <property type="match status" value="2"/>
</dbReference>
<organism evidence="7 8">
    <name type="scientific">Cyprinus carpio</name>
    <name type="common">Common carp</name>
    <dbReference type="NCBI Taxonomy" id="7962"/>
    <lineage>
        <taxon>Eukaryota</taxon>
        <taxon>Metazoa</taxon>
        <taxon>Chordata</taxon>
        <taxon>Craniata</taxon>
        <taxon>Vertebrata</taxon>
        <taxon>Euteleostomi</taxon>
        <taxon>Actinopterygii</taxon>
        <taxon>Neopterygii</taxon>
        <taxon>Teleostei</taxon>
        <taxon>Ostariophysi</taxon>
        <taxon>Cypriniformes</taxon>
        <taxon>Cyprinidae</taxon>
        <taxon>Cyprininae</taxon>
        <taxon>Cyprinus</taxon>
    </lineage>
</organism>
<keyword evidence="8" id="KW-1185">Reference proteome</keyword>
<name>A0A8C1L4T3_CYPCA</name>
<feature type="chain" id="PRO_5039941672" evidence="5">
    <location>
        <begin position="18"/>
        <end position="346"/>
    </location>
</feature>
<dbReference type="CDD" id="cd05716">
    <property type="entry name" value="IgV_pIgR_like"/>
    <property type="match status" value="2"/>
</dbReference>
<evidence type="ECO:0000256" key="3">
    <source>
        <dbReference type="ARBA" id="ARBA00023136"/>
    </source>
</evidence>
<dbReference type="SMART" id="SM00409">
    <property type="entry name" value="IG"/>
    <property type="match status" value="2"/>
</dbReference>
<sequence length="346" mass="38567">MTLLVLLIIFLLPGCHCTVSTVGDVSVLEGGSVTVPCHYNPQYTSHVKYWCQGRMREFCTSLARTDDPESPPNGKGRVTIADDPTQHVFTVSMRNLTEEDSGWYWCGVELGGMWVSDSTASLHISVIQGVSVVSSLLSADEGSSVTVQCLYSKNLRSIEKQWCRSGNLNSCVVTDSEGTFSSTKVFIHDDRNSMFLVTIHQLEMRDSGWYWCRAGQQQVAVHVSVTAQTTTLSTSTIQNLKTTVRNPSVMSSTDPHSRPVWESFLVVCGIVILVMTGLLALWELWQLCRRMQKHRGTNEMNDNLTMGPWREGDQECVSDFPERCSSGSDALTVELHEGKHQTHRHS</sequence>
<dbReference type="GO" id="GO:0005886">
    <property type="term" value="C:plasma membrane"/>
    <property type="evidence" value="ECO:0007669"/>
    <property type="project" value="TreeGrafter"/>
</dbReference>
<evidence type="ECO:0000256" key="5">
    <source>
        <dbReference type="SAM" id="SignalP"/>
    </source>
</evidence>
<dbReference type="Proteomes" id="UP000694427">
    <property type="component" value="Unplaced"/>
</dbReference>